<dbReference type="Gene3D" id="3.40.50.1820">
    <property type="entry name" value="alpha/beta hydrolase"/>
    <property type="match status" value="1"/>
</dbReference>
<dbReference type="InterPro" id="IPR001031">
    <property type="entry name" value="Thioesterase"/>
</dbReference>
<dbReference type="EMBL" id="JANBPY010000906">
    <property type="protein sequence ID" value="KAJ1962846.1"/>
    <property type="molecule type" value="Genomic_DNA"/>
</dbReference>
<organism evidence="2 3">
    <name type="scientific">Dispira parvispora</name>
    <dbReference type="NCBI Taxonomy" id="1520584"/>
    <lineage>
        <taxon>Eukaryota</taxon>
        <taxon>Fungi</taxon>
        <taxon>Fungi incertae sedis</taxon>
        <taxon>Zoopagomycota</taxon>
        <taxon>Kickxellomycotina</taxon>
        <taxon>Dimargaritomycetes</taxon>
        <taxon>Dimargaritales</taxon>
        <taxon>Dimargaritaceae</taxon>
        <taxon>Dispira</taxon>
    </lineage>
</organism>
<dbReference type="InterPro" id="IPR029058">
    <property type="entry name" value="AB_hydrolase_fold"/>
</dbReference>
<feature type="domain" description="Thioesterase" evidence="1">
    <location>
        <begin position="19"/>
        <end position="127"/>
    </location>
</feature>
<dbReference type="Proteomes" id="UP001150925">
    <property type="component" value="Unassembled WGS sequence"/>
</dbReference>
<dbReference type="AlphaFoldDB" id="A0A9W8E6B8"/>
<name>A0A9W8E6B8_9FUNG</name>
<dbReference type="Pfam" id="PF00975">
    <property type="entry name" value="Thioesterase"/>
    <property type="match status" value="1"/>
</dbReference>
<accession>A0A9W8E6B8</accession>
<comment type="caution">
    <text evidence="2">The sequence shown here is derived from an EMBL/GenBank/DDBJ whole genome shotgun (WGS) entry which is preliminary data.</text>
</comment>
<evidence type="ECO:0000313" key="2">
    <source>
        <dbReference type="EMBL" id="KAJ1962846.1"/>
    </source>
</evidence>
<evidence type="ECO:0000313" key="3">
    <source>
        <dbReference type="Proteomes" id="UP001150925"/>
    </source>
</evidence>
<proteinExistence type="predicted"/>
<protein>
    <recommendedName>
        <fullName evidence="1">Thioesterase domain-containing protein</fullName>
    </recommendedName>
</protein>
<evidence type="ECO:0000259" key="1">
    <source>
        <dbReference type="Pfam" id="PF00975"/>
    </source>
</evidence>
<dbReference type="OrthoDB" id="10253869at2759"/>
<dbReference type="SUPFAM" id="SSF53474">
    <property type="entry name" value="alpha/beta-Hydrolases"/>
    <property type="match status" value="1"/>
</dbReference>
<keyword evidence="3" id="KW-1185">Reference proteome</keyword>
<gene>
    <name evidence="2" type="ORF">IWQ62_003398</name>
</gene>
<sequence>MFEYQALTQYQRGDKSKTPLFMIHAASGLSLPYFGMPTLGRPMYGITNPYFNEPTDDPHRKEFQSIKEMAAAYIDLIKQVQPTGPYLLGGWSFGGIVALEIAQQLFRRDQVVLHIVMVDSPRPVNYEFPKDYNYALVDHIISRAPKSDPDTTDKIRESYRNVQYLMSKYTTQPYHGKVTLVRCTERDDFPVVMPQWEQEIEKQYVEDPTNLWSPYLPNLNVVEIAVPHDDVFNPEHVETTTALLKKAIEAYP</sequence>
<reference evidence="2" key="1">
    <citation type="submission" date="2022-07" db="EMBL/GenBank/DDBJ databases">
        <title>Phylogenomic reconstructions and comparative analyses of Kickxellomycotina fungi.</title>
        <authorList>
            <person name="Reynolds N.K."/>
            <person name="Stajich J.E."/>
            <person name="Barry K."/>
            <person name="Grigoriev I.V."/>
            <person name="Crous P."/>
            <person name="Smith M.E."/>
        </authorList>
    </citation>
    <scope>NUCLEOTIDE SEQUENCE</scope>
    <source>
        <strain evidence="2">RSA 1196</strain>
    </source>
</reference>